<reference evidence="1 2" key="1">
    <citation type="submission" date="2017-03" db="EMBL/GenBank/DDBJ databases">
        <title>Genome sequence of Clostridium hungatei DSM 14427.</title>
        <authorList>
            <person name="Poehlein A."/>
            <person name="Daniel R."/>
        </authorList>
    </citation>
    <scope>NUCLEOTIDE SEQUENCE [LARGE SCALE GENOMIC DNA]</scope>
    <source>
        <strain evidence="1 2">DSM 14427</strain>
    </source>
</reference>
<dbReference type="CDD" id="cd10451">
    <property type="entry name" value="GIY-YIG_LuxR_like"/>
    <property type="match status" value="1"/>
</dbReference>
<accession>A0A1V4SKK4</accession>
<comment type="caution">
    <text evidence="1">The sequence shown here is derived from an EMBL/GenBank/DDBJ whole genome shotgun (WGS) entry which is preliminary data.</text>
</comment>
<organism evidence="1 2">
    <name type="scientific">Ruminiclostridium hungatei</name>
    <name type="common">Clostridium hungatei</name>
    <dbReference type="NCBI Taxonomy" id="48256"/>
    <lineage>
        <taxon>Bacteria</taxon>
        <taxon>Bacillati</taxon>
        <taxon>Bacillota</taxon>
        <taxon>Clostridia</taxon>
        <taxon>Eubacteriales</taxon>
        <taxon>Oscillospiraceae</taxon>
        <taxon>Ruminiclostridium</taxon>
    </lineage>
</organism>
<dbReference type="Proteomes" id="UP000191554">
    <property type="component" value="Unassembled WGS sequence"/>
</dbReference>
<gene>
    <name evidence="1" type="ORF">CLHUN_17210</name>
</gene>
<dbReference type="EMBL" id="MZGX01000009">
    <property type="protein sequence ID" value="OPX44422.1"/>
    <property type="molecule type" value="Genomic_DNA"/>
</dbReference>
<dbReference type="STRING" id="48256.CLHUN_17210"/>
<evidence type="ECO:0000313" key="1">
    <source>
        <dbReference type="EMBL" id="OPX44422.1"/>
    </source>
</evidence>
<proteinExistence type="predicted"/>
<protein>
    <recommendedName>
        <fullName evidence="3">GIY-YIG domain-containing protein</fullName>
    </recommendedName>
</protein>
<dbReference type="Gene3D" id="3.40.1440.10">
    <property type="entry name" value="GIY-YIG endonuclease"/>
    <property type="match status" value="1"/>
</dbReference>
<dbReference type="RefSeq" id="WP_080064165.1">
    <property type="nucleotide sequence ID" value="NZ_MZGX01000009.1"/>
</dbReference>
<dbReference type="AlphaFoldDB" id="A0A1V4SKK4"/>
<name>A0A1V4SKK4_RUMHU</name>
<evidence type="ECO:0008006" key="3">
    <source>
        <dbReference type="Google" id="ProtNLM"/>
    </source>
</evidence>
<evidence type="ECO:0000313" key="2">
    <source>
        <dbReference type="Proteomes" id="UP000191554"/>
    </source>
</evidence>
<dbReference type="InterPro" id="IPR035901">
    <property type="entry name" value="GIY-YIG_endonuc_sf"/>
</dbReference>
<keyword evidence="2" id="KW-1185">Reference proteome</keyword>
<sequence>MDKARKRELQQEYANTKQPMGVFLVRCKSNNKCHIQATPDLKGVMNGTYVRLSNGRHPNRELRKEWNELGEEGFVIEILEQLPYDEKDPEKKDYSQELALLQSLWEEKLAGEGQAFYMKRLT</sequence>
<dbReference type="OrthoDB" id="9789954at2"/>